<dbReference type="PANTHER" id="PTHR48080">
    <property type="entry name" value="D-GALACTONATE DEHYDRATASE-RELATED"/>
    <property type="match status" value="1"/>
</dbReference>
<dbReference type="InterPro" id="IPR036849">
    <property type="entry name" value="Enolase-like_C_sf"/>
</dbReference>
<dbReference type="SMART" id="SM00922">
    <property type="entry name" value="MR_MLE"/>
    <property type="match status" value="1"/>
</dbReference>
<dbReference type="Gene3D" id="3.30.390.10">
    <property type="entry name" value="Enolase-like, N-terminal domain"/>
    <property type="match status" value="1"/>
</dbReference>
<dbReference type="PANTHER" id="PTHR48080:SF3">
    <property type="entry name" value="ENOLASE SUPERFAMILY MEMBER DDB_G0284701"/>
    <property type="match status" value="1"/>
</dbReference>
<dbReference type="KEGG" id="snep:Enr13x_54670"/>
<accession>A0A518HXJ9</accession>
<dbReference type="InterPro" id="IPR013341">
    <property type="entry name" value="Mandelate_racemase_N_dom"/>
</dbReference>
<name>A0A518HXJ9_9BACT</name>
<evidence type="ECO:0000256" key="2">
    <source>
        <dbReference type="ARBA" id="ARBA00022723"/>
    </source>
</evidence>
<dbReference type="Pfam" id="PF02746">
    <property type="entry name" value="MR_MLE_N"/>
    <property type="match status" value="1"/>
</dbReference>
<dbReference type="EC" id="4.2.1.113" evidence="4"/>
<proteinExistence type="inferred from homology"/>
<dbReference type="SUPFAM" id="SSF54826">
    <property type="entry name" value="Enolase N-terminal domain-like"/>
    <property type="match status" value="1"/>
</dbReference>
<keyword evidence="2" id="KW-0479">Metal-binding</keyword>
<dbReference type="AlphaFoldDB" id="A0A518HXJ9"/>
<dbReference type="SUPFAM" id="SSF51604">
    <property type="entry name" value="Enolase C-terminal domain-like"/>
    <property type="match status" value="1"/>
</dbReference>
<organism evidence="4 5">
    <name type="scientific">Stieleria neptunia</name>
    <dbReference type="NCBI Taxonomy" id="2527979"/>
    <lineage>
        <taxon>Bacteria</taxon>
        <taxon>Pseudomonadati</taxon>
        <taxon>Planctomycetota</taxon>
        <taxon>Planctomycetia</taxon>
        <taxon>Pirellulales</taxon>
        <taxon>Pirellulaceae</taxon>
        <taxon>Stieleria</taxon>
    </lineage>
</organism>
<dbReference type="GO" id="GO:0046872">
    <property type="term" value="F:metal ion binding"/>
    <property type="evidence" value="ECO:0007669"/>
    <property type="project" value="UniProtKB-KW"/>
</dbReference>
<dbReference type="Proteomes" id="UP000319004">
    <property type="component" value="Chromosome"/>
</dbReference>
<evidence type="ECO:0000259" key="3">
    <source>
        <dbReference type="SMART" id="SM00922"/>
    </source>
</evidence>
<keyword evidence="4" id="KW-0456">Lyase</keyword>
<dbReference type="InterPro" id="IPR029017">
    <property type="entry name" value="Enolase-like_N"/>
</dbReference>
<gene>
    <name evidence="4" type="primary">menC</name>
    <name evidence="4" type="ORF">Enr13x_54670</name>
</gene>
<feature type="domain" description="Mandelate racemase/muconate lactonizing enzyme C-terminal" evidence="3">
    <location>
        <begin position="149"/>
        <end position="244"/>
    </location>
</feature>
<dbReference type="InterPro" id="IPR034593">
    <property type="entry name" value="DgoD-like"/>
</dbReference>
<reference evidence="4 5" key="1">
    <citation type="submission" date="2019-03" db="EMBL/GenBank/DDBJ databases">
        <title>Deep-cultivation of Planctomycetes and their phenomic and genomic characterization uncovers novel biology.</title>
        <authorList>
            <person name="Wiegand S."/>
            <person name="Jogler M."/>
            <person name="Boedeker C."/>
            <person name="Pinto D."/>
            <person name="Vollmers J."/>
            <person name="Rivas-Marin E."/>
            <person name="Kohn T."/>
            <person name="Peeters S.H."/>
            <person name="Heuer A."/>
            <person name="Rast P."/>
            <person name="Oberbeckmann S."/>
            <person name="Bunk B."/>
            <person name="Jeske O."/>
            <person name="Meyerdierks A."/>
            <person name="Storesund J.E."/>
            <person name="Kallscheuer N."/>
            <person name="Luecker S."/>
            <person name="Lage O.M."/>
            <person name="Pohl T."/>
            <person name="Merkel B.J."/>
            <person name="Hornburger P."/>
            <person name="Mueller R.-W."/>
            <person name="Bruemmer F."/>
            <person name="Labrenz M."/>
            <person name="Spormann A.M."/>
            <person name="Op den Camp H."/>
            <person name="Overmann J."/>
            <person name="Amann R."/>
            <person name="Jetten M.S.M."/>
            <person name="Mascher T."/>
            <person name="Medema M.H."/>
            <person name="Devos D.P."/>
            <person name="Kaster A.-K."/>
            <person name="Ovreas L."/>
            <person name="Rohde M."/>
            <person name="Galperin M.Y."/>
            <person name="Jogler C."/>
        </authorList>
    </citation>
    <scope>NUCLEOTIDE SEQUENCE [LARGE SCALE GENOMIC DNA]</scope>
    <source>
        <strain evidence="4 5">Enr13</strain>
    </source>
</reference>
<dbReference type="EMBL" id="CP037423">
    <property type="protein sequence ID" value="QDV45588.1"/>
    <property type="molecule type" value="Genomic_DNA"/>
</dbReference>
<dbReference type="GO" id="GO:0043748">
    <property type="term" value="F:O-succinylbenzoate synthase activity"/>
    <property type="evidence" value="ECO:0007669"/>
    <property type="project" value="UniProtKB-EC"/>
</dbReference>
<comment type="similarity">
    <text evidence="1">Belongs to the mandelate racemase/muconate lactonizing enzyme family.</text>
</comment>
<dbReference type="InterPro" id="IPR029065">
    <property type="entry name" value="Enolase_C-like"/>
</dbReference>
<evidence type="ECO:0000256" key="1">
    <source>
        <dbReference type="ARBA" id="ARBA00008031"/>
    </source>
</evidence>
<keyword evidence="5" id="KW-1185">Reference proteome</keyword>
<dbReference type="SFLD" id="SFLDG00180">
    <property type="entry name" value="muconate_cycloisomerase"/>
    <property type="match status" value="1"/>
</dbReference>
<dbReference type="Gene3D" id="3.20.20.120">
    <property type="entry name" value="Enolase-like C-terminal domain"/>
    <property type="match status" value="1"/>
</dbReference>
<dbReference type="InterPro" id="IPR013342">
    <property type="entry name" value="Mandelate_racemase_C"/>
</dbReference>
<dbReference type="SFLD" id="SFLDS00001">
    <property type="entry name" value="Enolase"/>
    <property type="match status" value="1"/>
</dbReference>
<evidence type="ECO:0000313" key="4">
    <source>
        <dbReference type="EMBL" id="QDV45588.1"/>
    </source>
</evidence>
<protein>
    <submittedName>
        <fullName evidence="4">O-succinylbenzoate synthase</fullName>
        <ecNumber evidence="4">4.2.1.113</ecNumber>
    </submittedName>
</protein>
<evidence type="ECO:0000313" key="5">
    <source>
        <dbReference type="Proteomes" id="UP000319004"/>
    </source>
</evidence>
<sequence length="379" mass="41249">MKIDRIELFPLRYPLTGYFKFFTGPHGSLGRAAIVIKITADDGTVGWGQSIPIAKWSYETLETATIVLREYFTPAMVGRDPTDIDGALAAMDSVIAPGFTTGMPITRAGVDLALHDLMGKVRGQSLAQMWGREPGGPITLSWTVNVKRLADVDQVMEEGRRRGYRHFNIKVAPDPEFDIQLARRVRKNAPEGFLWADANGGYDPAAALATAPRLADAGVDVLEAPLKPNQISGYQQLKQQAALPILMDEGVISPTDLREFYQAGMCDGVAMKPSRCGGLHSARQQIEFCQQHDLIWLGSGLTDPDISLAATLGLYGAYGLNKPAALNGDQFLTASVLRVPLRIEKDQVHVPTGPGLGIEVDEQQLLELMKRSGGDKLLK</sequence>
<dbReference type="Pfam" id="PF13378">
    <property type="entry name" value="MR_MLE_C"/>
    <property type="match status" value="1"/>
</dbReference>